<accession>A0A2A2AL45</accession>
<feature type="transmembrane region" description="Helical" evidence="7">
    <location>
        <begin position="90"/>
        <end position="109"/>
    </location>
</feature>
<dbReference type="Pfam" id="PF07690">
    <property type="entry name" value="MFS_1"/>
    <property type="match status" value="1"/>
</dbReference>
<evidence type="ECO:0000313" key="9">
    <source>
        <dbReference type="EMBL" id="PAT38448.1"/>
    </source>
</evidence>
<dbReference type="PANTHER" id="PTHR43124">
    <property type="entry name" value="PURINE EFFLUX PUMP PBUE"/>
    <property type="match status" value="1"/>
</dbReference>
<evidence type="ECO:0000256" key="4">
    <source>
        <dbReference type="ARBA" id="ARBA00022989"/>
    </source>
</evidence>
<dbReference type="GO" id="GO:0022857">
    <property type="term" value="F:transmembrane transporter activity"/>
    <property type="evidence" value="ECO:0007669"/>
    <property type="project" value="InterPro"/>
</dbReference>
<dbReference type="GO" id="GO:0005886">
    <property type="term" value="C:plasma membrane"/>
    <property type="evidence" value="ECO:0007669"/>
    <property type="project" value="UniProtKB-SubCell"/>
</dbReference>
<name>A0A2A2AL45_9BURK</name>
<keyword evidence="3 7" id="KW-0812">Transmembrane</keyword>
<feature type="transmembrane region" description="Helical" evidence="7">
    <location>
        <begin position="21"/>
        <end position="38"/>
    </location>
</feature>
<keyword evidence="4 7" id="KW-1133">Transmembrane helix</keyword>
<dbReference type="CDD" id="cd06174">
    <property type="entry name" value="MFS"/>
    <property type="match status" value="1"/>
</dbReference>
<dbReference type="InterPro" id="IPR020846">
    <property type="entry name" value="MFS_dom"/>
</dbReference>
<feature type="transmembrane region" description="Helical" evidence="7">
    <location>
        <begin position="144"/>
        <end position="162"/>
    </location>
</feature>
<dbReference type="AlphaFoldDB" id="A0A2A2AL45"/>
<keyword evidence="10" id="KW-1185">Reference proteome</keyword>
<feature type="transmembrane region" description="Helical" evidence="7">
    <location>
        <begin position="341"/>
        <end position="359"/>
    </location>
</feature>
<dbReference type="PANTHER" id="PTHR43124:SF3">
    <property type="entry name" value="CHLORAMPHENICOL EFFLUX PUMP RV0191"/>
    <property type="match status" value="1"/>
</dbReference>
<protein>
    <submittedName>
        <fullName evidence="9">MFS transporter</fullName>
    </submittedName>
</protein>
<evidence type="ECO:0000256" key="6">
    <source>
        <dbReference type="SAM" id="MobiDB-lite"/>
    </source>
</evidence>
<comment type="subcellular location">
    <subcellularLocation>
        <location evidence="1">Cell membrane</location>
        <topology evidence="1">Multi-pass membrane protein</topology>
    </subcellularLocation>
</comment>
<dbReference type="Proteomes" id="UP000218054">
    <property type="component" value="Unassembled WGS sequence"/>
</dbReference>
<feature type="transmembrane region" description="Helical" evidence="7">
    <location>
        <begin position="318"/>
        <end position="335"/>
    </location>
</feature>
<dbReference type="InterPro" id="IPR036259">
    <property type="entry name" value="MFS_trans_sf"/>
</dbReference>
<sequence length="440" mass="46649">MPAATPPSAQPGPPQLPLRSAWLMLLTLIGGFALSQAYRTLAGILSVPLTEHFQLSPQTMGLIAATFHYAFGGMQLLMGIGIDVFGIRRTILLAFPLTIAGAALSALAGSAAQLVLGQALIGIGCAPAFLVCTVFIARYFPAQRFAAISGLALGIGSLGMIFTGTPLAWLVERFGWQTGFGLLAALSLLAWLLIYWRVFEPSAPANDPTSANANTDTNDRQSAANAPAAQRESPWQALKGYGLLLRMPHTAGILALVFVGYAAFIALRGLWLAPYLGQRFGQDLIFSGNVALALSVISLFSPSLFGRLDPGSNQRRRWLLMRLPWLIVALFLLLAATQQLWLAVAAILAIAVLGGYGVWQYADVRAAYPSHMTGRAMALFTMSMFLGVAVMQTLTGAAAGWALAHGREPFFTVFACIALVMALGVGAYALLPKPAAQSQG</sequence>
<evidence type="ECO:0000256" key="7">
    <source>
        <dbReference type="SAM" id="Phobius"/>
    </source>
</evidence>
<evidence type="ECO:0000256" key="5">
    <source>
        <dbReference type="ARBA" id="ARBA00023136"/>
    </source>
</evidence>
<organism evidence="9 10">
    <name type="scientific">Vandammella animalimorsus</name>
    <dbReference type="NCBI Taxonomy" id="2029117"/>
    <lineage>
        <taxon>Bacteria</taxon>
        <taxon>Pseudomonadati</taxon>
        <taxon>Pseudomonadota</taxon>
        <taxon>Betaproteobacteria</taxon>
        <taxon>Burkholderiales</taxon>
        <taxon>Comamonadaceae</taxon>
        <taxon>Vandammella</taxon>
    </lineage>
</organism>
<evidence type="ECO:0000256" key="1">
    <source>
        <dbReference type="ARBA" id="ARBA00004651"/>
    </source>
</evidence>
<dbReference type="InterPro" id="IPR011701">
    <property type="entry name" value="MFS"/>
</dbReference>
<proteinExistence type="predicted"/>
<evidence type="ECO:0000259" key="8">
    <source>
        <dbReference type="PROSITE" id="PS50850"/>
    </source>
</evidence>
<keyword evidence="2" id="KW-1003">Cell membrane</keyword>
<keyword evidence="5 7" id="KW-0472">Membrane</keyword>
<feature type="compositionally biased region" description="Polar residues" evidence="6">
    <location>
        <begin position="207"/>
        <end position="224"/>
    </location>
</feature>
<feature type="transmembrane region" description="Helical" evidence="7">
    <location>
        <begin position="379"/>
        <end position="404"/>
    </location>
</feature>
<feature type="transmembrane region" description="Helical" evidence="7">
    <location>
        <begin position="115"/>
        <end position="137"/>
    </location>
</feature>
<reference evidence="9 10" key="1">
    <citation type="submission" date="2017-08" db="EMBL/GenBank/DDBJ databases">
        <title>WGS of Clinical strains of the CDC Group NO-1 linked to zoonotic infections in humans.</title>
        <authorList>
            <person name="Bernier A.-M."/>
            <person name="Bernard K."/>
        </authorList>
    </citation>
    <scope>NUCLEOTIDE SEQUENCE [LARGE SCALE GENOMIC DNA]</scope>
    <source>
        <strain evidence="9 10">NML00-0135</strain>
    </source>
</reference>
<feature type="transmembrane region" description="Helical" evidence="7">
    <location>
        <begin position="58"/>
        <end position="78"/>
    </location>
</feature>
<feature type="transmembrane region" description="Helical" evidence="7">
    <location>
        <begin position="410"/>
        <end position="431"/>
    </location>
</feature>
<dbReference type="RefSeq" id="WP_095538729.1">
    <property type="nucleotide sequence ID" value="NZ_NSJB01000001.1"/>
</dbReference>
<evidence type="ECO:0000313" key="10">
    <source>
        <dbReference type="Proteomes" id="UP000218054"/>
    </source>
</evidence>
<dbReference type="InterPro" id="IPR050189">
    <property type="entry name" value="MFS_Efflux_Transporters"/>
</dbReference>
<dbReference type="EMBL" id="NSJB01000001">
    <property type="protein sequence ID" value="PAT38448.1"/>
    <property type="molecule type" value="Genomic_DNA"/>
</dbReference>
<dbReference type="PROSITE" id="PS50850">
    <property type="entry name" value="MFS"/>
    <property type="match status" value="1"/>
</dbReference>
<feature type="transmembrane region" description="Helical" evidence="7">
    <location>
        <begin position="251"/>
        <end position="272"/>
    </location>
</feature>
<gene>
    <name evidence="9" type="ORF">CK625_02885</name>
</gene>
<comment type="caution">
    <text evidence="9">The sequence shown here is derived from an EMBL/GenBank/DDBJ whole genome shotgun (WGS) entry which is preliminary data.</text>
</comment>
<dbReference type="Gene3D" id="1.20.1250.20">
    <property type="entry name" value="MFS general substrate transporter like domains"/>
    <property type="match status" value="1"/>
</dbReference>
<feature type="transmembrane region" description="Helical" evidence="7">
    <location>
        <begin position="284"/>
        <end position="306"/>
    </location>
</feature>
<feature type="region of interest" description="Disordered" evidence="6">
    <location>
        <begin position="207"/>
        <end position="231"/>
    </location>
</feature>
<evidence type="ECO:0000256" key="2">
    <source>
        <dbReference type="ARBA" id="ARBA00022475"/>
    </source>
</evidence>
<dbReference type="SUPFAM" id="SSF103473">
    <property type="entry name" value="MFS general substrate transporter"/>
    <property type="match status" value="1"/>
</dbReference>
<feature type="transmembrane region" description="Helical" evidence="7">
    <location>
        <begin position="174"/>
        <end position="196"/>
    </location>
</feature>
<evidence type="ECO:0000256" key="3">
    <source>
        <dbReference type="ARBA" id="ARBA00022692"/>
    </source>
</evidence>
<feature type="domain" description="Major facilitator superfamily (MFS) profile" evidence="8">
    <location>
        <begin position="23"/>
        <end position="433"/>
    </location>
</feature>